<protein>
    <submittedName>
        <fullName evidence="8">SPI-2 type III secretion system apparatus protein SsaS</fullName>
    </submittedName>
</protein>
<evidence type="ECO:0000313" key="8">
    <source>
        <dbReference type="EMBL" id="PNO34875.1"/>
    </source>
</evidence>
<sequence>MNDSELTQFVTQLLWIVLFTSMPVVLVASVVGVIVSLVQALTQIQDQTLQFMIKLLAIAITLMVSYPWLSGILLNYTRQIMLRIGEHA</sequence>
<dbReference type="PIRSF" id="PIRSF004669">
    <property type="entry name" value="FliQ"/>
    <property type="match status" value="1"/>
</dbReference>
<evidence type="ECO:0000256" key="5">
    <source>
        <dbReference type="ARBA" id="ARBA00022989"/>
    </source>
</evidence>
<keyword evidence="5 7" id="KW-1133">Transmembrane helix</keyword>
<dbReference type="STRING" id="523831.SEHO0A_01342"/>
<organism evidence="8 9">
    <name type="scientific">Salmonella enterica subsp. houtenae serovar 50:g,z51:-</name>
    <dbReference type="NCBI Taxonomy" id="1173947"/>
    <lineage>
        <taxon>Bacteria</taxon>
        <taxon>Pseudomonadati</taxon>
        <taxon>Pseudomonadota</taxon>
        <taxon>Gammaproteobacteria</taxon>
        <taxon>Enterobacterales</taxon>
        <taxon>Enterobacteriaceae</taxon>
        <taxon>Salmonella</taxon>
    </lineage>
</organism>
<comment type="subcellular location">
    <subcellularLocation>
        <location evidence="1">Cell membrane</location>
        <topology evidence="1">Multi-pass membrane protein</topology>
    </subcellularLocation>
</comment>
<keyword evidence="3" id="KW-1003">Cell membrane</keyword>
<evidence type="ECO:0000256" key="1">
    <source>
        <dbReference type="ARBA" id="ARBA00004651"/>
    </source>
</evidence>
<dbReference type="PANTHER" id="PTHR34040:SF4">
    <property type="entry name" value="SECRETION SYSTEM APPARATUS PROTEIN SSAS"/>
    <property type="match status" value="1"/>
</dbReference>
<evidence type="ECO:0000256" key="2">
    <source>
        <dbReference type="ARBA" id="ARBA00006156"/>
    </source>
</evidence>
<dbReference type="GO" id="GO:0009306">
    <property type="term" value="P:protein secretion"/>
    <property type="evidence" value="ECO:0007669"/>
    <property type="project" value="InterPro"/>
</dbReference>
<gene>
    <name evidence="8" type="primary">ssas</name>
    <name evidence="8" type="ORF">RK55_017930</name>
</gene>
<name>A0A1J6YNN5_SALHO</name>
<evidence type="ECO:0000256" key="6">
    <source>
        <dbReference type="ARBA" id="ARBA00023136"/>
    </source>
</evidence>
<dbReference type="NCBIfam" id="TIGR01403">
    <property type="entry name" value="fliQ_rel_III"/>
    <property type="match status" value="1"/>
</dbReference>
<dbReference type="GO" id="GO:0005886">
    <property type="term" value="C:plasma membrane"/>
    <property type="evidence" value="ECO:0007669"/>
    <property type="project" value="UniProtKB-SubCell"/>
</dbReference>
<keyword evidence="6 7" id="KW-0472">Membrane</keyword>
<dbReference type="PANTHER" id="PTHR34040">
    <property type="entry name" value="FLAGELLAR BIOSYNTHETIC PROTEIN FLIQ"/>
    <property type="match status" value="1"/>
</dbReference>
<dbReference type="PRINTS" id="PR00952">
    <property type="entry name" value="TYPE3IMQPROT"/>
</dbReference>
<reference evidence="9" key="1">
    <citation type="submission" date="2017-12" db="EMBL/GenBank/DDBJ databases">
        <title>FDA dAtabase for Regulatory Grade micrObial Sequences (FDA-ARGOS): Supporting development and validation of Infectious Disease Dx tests.</title>
        <authorList>
            <person name="Sichtig H."/>
            <person name="Tallon L."/>
            <person name="Sadzewicz L."/>
            <person name="Sengamalay N."/>
            <person name="Nagaraj S."/>
            <person name="Vavikolanu K."/>
            <person name="Aluvathingal J."/>
            <person name="Nadendla S."/>
            <person name="Pirone D.C."/>
            <person name="Hoffman M."/>
            <person name="Muruvanda T."/>
            <person name="Allard M."/>
            <person name="Evans P."/>
        </authorList>
    </citation>
    <scope>NUCLEOTIDE SEQUENCE [LARGE SCALE GENOMIC DNA]</scope>
    <source>
        <strain evidence="9">FDAARGOS_55</strain>
    </source>
</reference>
<dbReference type="EMBL" id="JWSP02000004">
    <property type="protein sequence ID" value="PNO34875.1"/>
    <property type="molecule type" value="Genomic_DNA"/>
</dbReference>
<dbReference type="NCBIfam" id="NF011877">
    <property type="entry name" value="PRK15350.1"/>
    <property type="match status" value="1"/>
</dbReference>
<keyword evidence="4 7" id="KW-0812">Transmembrane</keyword>
<feature type="transmembrane region" description="Helical" evidence="7">
    <location>
        <begin position="12"/>
        <end position="39"/>
    </location>
</feature>
<accession>A0A1J6YNN5</accession>
<feature type="transmembrane region" description="Helical" evidence="7">
    <location>
        <begin position="51"/>
        <end position="69"/>
    </location>
</feature>
<evidence type="ECO:0000256" key="7">
    <source>
        <dbReference type="SAM" id="Phobius"/>
    </source>
</evidence>
<dbReference type="Pfam" id="PF01313">
    <property type="entry name" value="Bac_export_3"/>
    <property type="match status" value="1"/>
</dbReference>
<dbReference type="AlphaFoldDB" id="A0A1J6YNN5"/>
<evidence type="ECO:0000256" key="3">
    <source>
        <dbReference type="ARBA" id="ARBA00022475"/>
    </source>
</evidence>
<evidence type="ECO:0000313" key="9">
    <source>
        <dbReference type="Proteomes" id="UP000236163"/>
    </source>
</evidence>
<dbReference type="InterPro" id="IPR002191">
    <property type="entry name" value="Bac_export_3"/>
</dbReference>
<dbReference type="InterPro" id="IPR006306">
    <property type="entry name" value="T3SS_HrpO"/>
</dbReference>
<evidence type="ECO:0000256" key="4">
    <source>
        <dbReference type="ARBA" id="ARBA00022692"/>
    </source>
</evidence>
<dbReference type="Proteomes" id="UP000236163">
    <property type="component" value="Unassembled WGS sequence"/>
</dbReference>
<proteinExistence type="inferred from homology"/>
<comment type="caution">
    <text evidence="8">The sequence shown here is derived from an EMBL/GenBank/DDBJ whole genome shotgun (WGS) entry which is preliminary data.</text>
</comment>
<comment type="similarity">
    <text evidence="2">Belongs to the FliQ/MopD/SpaQ family.</text>
</comment>